<dbReference type="InterPro" id="IPR027417">
    <property type="entry name" value="P-loop_NTPase"/>
</dbReference>
<dbReference type="Proteomes" id="UP000481339">
    <property type="component" value="Unassembled WGS sequence"/>
</dbReference>
<dbReference type="InterPro" id="IPR004614">
    <property type="entry name" value="P_AcTrfase"/>
</dbReference>
<evidence type="ECO:0000256" key="7">
    <source>
        <dbReference type="ARBA" id="ARBA00021528"/>
    </source>
</evidence>
<evidence type="ECO:0000256" key="4">
    <source>
        <dbReference type="ARBA" id="ARBA00008756"/>
    </source>
</evidence>
<dbReference type="PANTHER" id="PTHR43356:SF3">
    <property type="entry name" value="PHOSPHATE ACETYLTRANSFERASE"/>
    <property type="match status" value="1"/>
</dbReference>
<dbReference type="AlphaFoldDB" id="A0A7C8BPF6"/>
<dbReference type="EMBL" id="WBKA01000005">
    <property type="protein sequence ID" value="KAB1631691.1"/>
    <property type="molecule type" value="Genomic_DNA"/>
</dbReference>
<dbReference type="SUPFAM" id="SSF52540">
    <property type="entry name" value="P-loop containing nucleoside triphosphate hydrolases"/>
    <property type="match status" value="1"/>
</dbReference>
<dbReference type="InterPro" id="IPR050500">
    <property type="entry name" value="Phos_Acetyltrans/Butyryltrans"/>
</dbReference>
<evidence type="ECO:0000256" key="5">
    <source>
        <dbReference type="ARBA" id="ARBA00009786"/>
    </source>
</evidence>
<dbReference type="RefSeq" id="WP_158036544.1">
    <property type="nucleotide sequence ID" value="NZ_BAAAZV010000011.1"/>
</dbReference>
<gene>
    <name evidence="16" type="ORF">F8O02_07035</name>
</gene>
<dbReference type="NCBIfam" id="TIGR00651">
    <property type="entry name" value="pta"/>
    <property type="match status" value="1"/>
</dbReference>
<evidence type="ECO:0000256" key="10">
    <source>
        <dbReference type="ARBA" id="ARBA00023315"/>
    </source>
</evidence>
<evidence type="ECO:0000256" key="1">
    <source>
        <dbReference type="ARBA" id="ARBA00000705"/>
    </source>
</evidence>
<evidence type="ECO:0000313" key="16">
    <source>
        <dbReference type="EMBL" id="KAB1631691.1"/>
    </source>
</evidence>
<dbReference type="InterPro" id="IPR010766">
    <property type="entry name" value="DRTGG"/>
</dbReference>
<comment type="subcellular location">
    <subcellularLocation>
        <location evidence="2 13">Cytoplasm</location>
    </subcellularLocation>
</comment>
<dbReference type="SUPFAM" id="SSF75138">
    <property type="entry name" value="HprK N-terminal domain-like"/>
    <property type="match status" value="1"/>
</dbReference>
<dbReference type="GO" id="GO:0008959">
    <property type="term" value="F:phosphate acetyltransferase activity"/>
    <property type="evidence" value="ECO:0007669"/>
    <property type="project" value="UniProtKB-EC"/>
</dbReference>
<evidence type="ECO:0000256" key="11">
    <source>
        <dbReference type="ARBA" id="ARBA00031108"/>
    </source>
</evidence>
<dbReference type="Pfam" id="PF13500">
    <property type="entry name" value="AAA_26"/>
    <property type="match status" value="1"/>
</dbReference>
<dbReference type="Pfam" id="PF07085">
    <property type="entry name" value="DRTGG"/>
    <property type="match status" value="1"/>
</dbReference>
<dbReference type="PIRSF" id="PIRSF006107">
    <property type="entry name" value="PhpActrans_proteobac"/>
    <property type="match status" value="1"/>
</dbReference>
<dbReference type="InterPro" id="IPR016475">
    <property type="entry name" value="P-Actrans_bac"/>
</dbReference>
<comment type="similarity">
    <text evidence="5 13">In the N-terminal section; belongs to the CobB/CobQ family.</text>
</comment>
<comment type="domain">
    <text evidence="13">The N-terminal region seems to be important for proper quaternary structure. The C-terminal region contains the substrate-binding site.</text>
</comment>
<comment type="function">
    <text evidence="12 13">Involved in acetate metabolism.</text>
</comment>
<accession>A0A7C8BPF6</accession>
<proteinExistence type="inferred from homology"/>
<protein>
    <recommendedName>
        <fullName evidence="7 13">Phosphate acetyltransferase</fullName>
        <ecNumber evidence="6 13">2.3.1.8</ecNumber>
    </recommendedName>
    <alternativeName>
        <fullName evidence="11 13">Phosphotransacetylase</fullName>
    </alternativeName>
</protein>
<evidence type="ECO:0000259" key="15">
    <source>
        <dbReference type="Pfam" id="PF07085"/>
    </source>
</evidence>
<keyword evidence="8 13" id="KW-0963">Cytoplasm</keyword>
<comment type="similarity">
    <text evidence="4 13">In the C-terminal section; belongs to the phosphate acetyltransferase and butyryltransferase family.</text>
</comment>
<dbReference type="NCBIfam" id="NF007233">
    <property type="entry name" value="PRK09653.1"/>
    <property type="match status" value="1"/>
</dbReference>
<name>A0A7C8BPF6_9MICO</name>
<dbReference type="GO" id="GO:0006085">
    <property type="term" value="P:acetyl-CoA biosynthetic process"/>
    <property type="evidence" value="ECO:0007669"/>
    <property type="project" value="UniProtKB-UniPathway"/>
</dbReference>
<keyword evidence="17" id="KW-1185">Reference proteome</keyword>
<evidence type="ECO:0000256" key="6">
    <source>
        <dbReference type="ARBA" id="ARBA00012707"/>
    </source>
</evidence>
<dbReference type="Pfam" id="PF01515">
    <property type="entry name" value="PTA_PTB"/>
    <property type="match status" value="1"/>
</dbReference>
<dbReference type="InterPro" id="IPR042112">
    <property type="entry name" value="P_AcTrfase_dom2"/>
</dbReference>
<comment type="catalytic activity">
    <reaction evidence="1 13">
        <text>acetyl-CoA + phosphate = acetyl phosphate + CoA</text>
        <dbReference type="Rhea" id="RHEA:19521"/>
        <dbReference type="ChEBI" id="CHEBI:22191"/>
        <dbReference type="ChEBI" id="CHEBI:43474"/>
        <dbReference type="ChEBI" id="CHEBI:57287"/>
        <dbReference type="ChEBI" id="CHEBI:57288"/>
        <dbReference type="EC" id="2.3.1.8"/>
    </reaction>
</comment>
<evidence type="ECO:0000256" key="9">
    <source>
        <dbReference type="ARBA" id="ARBA00022679"/>
    </source>
</evidence>
<reference evidence="16 17" key="1">
    <citation type="submission" date="2019-09" db="EMBL/GenBank/DDBJ databases">
        <title>Phylogeny of genus Pseudoclavibacter and closely related genus.</title>
        <authorList>
            <person name="Li Y."/>
        </authorList>
    </citation>
    <scope>NUCLEOTIDE SEQUENCE [LARGE SCALE GENOMIC DNA]</scope>
    <source>
        <strain evidence="16 17">JCM 16921</strain>
    </source>
</reference>
<evidence type="ECO:0000256" key="2">
    <source>
        <dbReference type="ARBA" id="ARBA00004496"/>
    </source>
</evidence>
<keyword evidence="9 13" id="KW-0808">Transferase</keyword>
<dbReference type="InterPro" id="IPR002505">
    <property type="entry name" value="PTA_PTB"/>
</dbReference>
<dbReference type="SUPFAM" id="SSF53659">
    <property type="entry name" value="Isocitrate/Isopropylmalate dehydrogenase-like"/>
    <property type="match status" value="1"/>
</dbReference>
<evidence type="ECO:0000256" key="8">
    <source>
        <dbReference type="ARBA" id="ARBA00022490"/>
    </source>
</evidence>
<evidence type="ECO:0000256" key="3">
    <source>
        <dbReference type="ARBA" id="ARBA00004989"/>
    </source>
</evidence>
<dbReference type="EC" id="2.3.1.8" evidence="6 13"/>
<comment type="caution">
    <text evidence="16">The sequence shown here is derived from an EMBL/GenBank/DDBJ whole genome shotgun (WGS) entry which is preliminary data.</text>
</comment>
<dbReference type="UniPathway" id="UPA00340">
    <property type="reaction ID" value="UER00459"/>
</dbReference>
<dbReference type="Gene3D" id="3.40.50.10950">
    <property type="match status" value="1"/>
</dbReference>
<sequence>MTTEREAMMPGGMLITGMGETSGKSLVTIGLLRDAAERCAHIGLLRPITSASTSGESRIVTLAERLLPEGALSTAAVLTAAEAEDLIAAGRAEEVIDRVLAAWGRLADECDLVIVEGTGAIRGAVPGEPDVNIALARHLDVPVVAVVDGHGRTPERIATRVRMVRRTVAEAHATLLAVVVNRVAEAGVERTRALIPTGTLGRPVPVLPYAAPLTWPSVAEIADAIGATRVGGGGDVDHLVRRITVAAMEVDHALSVIGAGSLVVVPADRGEVIRGILAAPLAPEGVIISGDLHVDEATARAIAAGRVPVYRLAQDTFTVAQAAGAVRAEIGSGNPLRTRQALRLWDEHADGAEILSRLELALPDQLTPERFAFQLAARARRAHARIVLPEGEDDRILTAAAHLAGRGLVHPIVLGERDAVAGRLAALGLPADGLEIVDPATSPLHEELAAALHRARAHKGMTEAQAAELVRDPTWFGVLLVHTGHADGMVSGAAHTTADTIRPALQVIGTRDGVRTVSSAFLMCLPDRVLVYGDCAVIPQPTPAQLAEIAAGSAATARAFGLDPRVAMLSYSTGASGSGQAVEQVREATGLARALAPDVPIEGPIQYDAASNVRIGSGKLPGSPVAGHATVYVFPDLNTGNTTYKAVQQSSGAVAIGPVLQGLRRPVNDLSRGCTVDDVVNTILATAVQAGEGKDAPTGVSAPAKGDVSA</sequence>
<feature type="domain" description="Phosphate acetyl/butaryl transferase" evidence="14">
    <location>
        <begin position="374"/>
        <end position="687"/>
    </location>
</feature>
<evidence type="ECO:0000313" key="17">
    <source>
        <dbReference type="Proteomes" id="UP000481339"/>
    </source>
</evidence>
<dbReference type="Gene3D" id="3.40.50.300">
    <property type="entry name" value="P-loop containing nucleotide triphosphate hydrolases"/>
    <property type="match status" value="1"/>
</dbReference>
<feature type="domain" description="DRTGG" evidence="15">
    <location>
        <begin position="220"/>
        <end position="322"/>
    </location>
</feature>
<dbReference type="PANTHER" id="PTHR43356">
    <property type="entry name" value="PHOSPHATE ACETYLTRANSFERASE"/>
    <property type="match status" value="1"/>
</dbReference>
<comment type="pathway">
    <text evidence="3 13">Metabolic intermediate biosynthesis; acetyl-CoA biosynthesis; acetyl-CoA from acetate: step 2/2.</text>
</comment>
<dbReference type="Gene3D" id="3.40.1390.20">
    <property type="entry name" value="HprK N-terminal domain-like"/>
    <property type="match status" value="1"/>
</dbReference>
<evidence type="ECO:0000259" key="14">
    <source>
        <dbReference type="Pfam" id="PF01515"/>
    </source>
</evidence>
<dbReference type="InterPro" id="IPR042113">
    <property type="entry name" value="P_AcTrfase_dom1"/>
</dbReference>
<dbReference type="InterPro" id="IPR028979">
    <property type="entry name" value="Ser_kin/Pase_Hpr-like_N_sf"/>
</dbReference>
<organism evidence="16 17">
    <name type="scientific">Pseudoclavibacter caeni</name>
    <dbReference type="NCBI Taxonomy" id="908846"/>
    <lineage>
        <taxon>Bacteria</taxon>
        <taxon>Bacillati</taxon>
        <taxon>Actinomycetota</taxon>
        <taxon>Actinomycetes</taxon>
        <taxon>Micrococcales</taxon>
        <taxon>Microbacteriaceae</taxon>
        <taxon>Pseudoclavibacter</taxon>
    </lineage>
</organism>
<dbReference type="GO" id="GO:0005737">
    <property type="term" value="C:cytoplasm"/>
    <property type="evidence" value="ECO:0007669"/>
    <property type="project" value="UniProtKB-SubCell"/>
</dbReference>
<dbReference type="OrthoDB" id="9808984at2"/>
<evidence type="ECO:0000256" key="13">
    <source>
        <dbReference type="PIRNR" id="PIRNR006107"/>
    </source>
</evidence>
<evidence type="ECO:0000256" key="12">
    <source>
        <dbReference type="ARBA" id="ARBA00049955"/>
    </source>
</evidence>
<keyword evidence="10 13" id="KW-0012">Acyltransferase</keyword>
<dbReference type="Gene3D" id="3.40.50.10750">
    <property type="entry name" value="Isocitrate/Isopropylmalate dehydrogenase-like"/>
    <property type="match status" value="1"/>
</dbReference>
<dbReference type="CDD" id="cd03109">
    <property type="entry name" value="DTBS"/>
    <property type="match status" value="1"/>
</dbReference>
<dbReference type="NCBIfam" id="NF004167">
    <property type="entry name" value="PRK05632.1"/>
    <property type="match status" value="1"/>
</dbReference>